<dbReference type="Pfam" id="PF02234">
    <property type="entry name" value="CDI"/>
    <property type="match status" value="1"/>
</dbReference>
<proteinExistence type="inferred from homology"/>
<dbReference type="EMBL" id="CAWYQH010000163">
    <property type="protein sequence ID" value="CAK8696620.1"/>
    <property type="molecule type" value="Genomic_DNA"/>
</dbReference>
<sequence length="176" mass="19269">MADNRPPGRDKAITKAPSTRSARRNLFGRDPRQDDDDLAKERDDLAKKDGARFAKQWNFDTSADAPLPGKYEWGQPIMLNQRTPLMYAPVTQTGSSPKLSTLLDSKSSDSKATSLCDSVSSGDFSHSVTSSSDDMSSPSRCQPTNFVTLRPPAKRQRSSSPEHSGKGRIELTPSKP</sequence>
<accession>A0ABP0GXZ2</accession>
<feature type="compositionally biased region" description="Low complexity" evidence="3">
    <location>
        <begin position="95"/>
        <end position="139"/>
    </location>
</feature>
<feature type="region of interest" description="Disordered" evidence="3">
    <location>
        <begin position="88"/>
        <end position="176"/>
    </location>
</feature>
<name>A0ABP0GXZ2_CLALP</name>
<feature type="region of interest" description="Disordered" evidence="3">
    <location>
        <begin position="1"/>
        <end position="43"/>
    </location>
</feature>
<organism evidence="5 6">
    <name type="scientific">Clavelina lepadiformis</name>
    <name type="common">Light-bulb sea squirt</name>
    <name type="synonym">Ascidia lepadiformis</name>
    <dbReference type="NCBI Taxonomy" id="159417"/>
    <lineage>
        <taxon>Eukaryota</taxon>
        <taxon>Metazoa</taxon>
        <taxon>Chordata</taxon>
        <taxon>Tunicata</taxon>
        <taxon>Ascidiacea</taxon>
        <taxon>Aplousobranchia</taxon>
        <taxon>Clavelinidae</taxon>
        <taxon>Clavelina</taxon>
    </lineage>
</organism>
<keyword evidence="2" id="KW-0649">Protein kinase inhibitor</keyword>
<dbReference type="Gene3D" id="4.10.365.10">
    <property type="entry name" value="p27"/>
    <property type="match status" value="1"/>
</dbReference>
<evidence type="ECO:0000259" key="4">
    <source>
        <dbReference type="Pfam" id="PF02234"/>
    </source>
</evidence>
<protein>
    <recommendedName>
        <fullName evidence="4">Cyclin-dependent kinase inhibitor domain-containing protein</fullName>
    </recommendedName>
</protein>
<keyword evidence="6" id="KW-1185">Reference proteome</keyword>
<gene>
    <name evidence="5" type="ORF">CVLEPA_LOCUS29775</name>
</gene>
<evidence type="ECO:0000313" key="6">
    <source>
        <dbReference type="Proteomes" id="UP001642483"/>
    </source>
</evidence>
<dbReference type="InterPro" id="IPR044898">
    <property type="entry name" value="CDI_dom_sf"/>
</dbReference>
<dbReference type="InterPro" id="IPR003175">
    <property type="entry name" value="CDI_dom"/>
</dbReference>
<feature type="domain" description="Cyclin-dependent kinase inhibitor" evidence="4">
    <location>
        <begin position="25"/>
        <end position="74"/>
    </location>
</feature>
<dbReference type="Proteomes" id="UP001642483">
    <property type="component" value="Unassembled WGS sequence"/>
</dbReference>
<evidence type="ECO:0000256" key="3">
    <source>
        <dbReference type="SAM" id="MobiDB-lite"/>
    </source>
</evidence>
<evidence type="ECO:0000313" key="5">
    <source>
        <dbReference type="EMBL" id="CAK8696620.1"/>
    </source>
</evidence>
<evidence type="ECO:0000256" key="1">
    <source>
        <dbReference type="ARBA" id="ARBA00006726"/>
    </source>
</evidence>
<reference evidence="5 6" key="1">
    <citation type="submission" date="2024-02" db="EMBL/GenBank/DDBJ databases">
        <authorList>
            <person name="Daric V."/>
            <person name="Darras S."/>
        </authorList>
    </citation>
    <scope>NUCLEOTIDE SEQUENCE [LARGE SCALE GENOMIC DNA]</scope>
</reference>
<comment type="similarity">
    <text evidence="1">Belongs to the CDI family.</text>
</comment>
<feature type="compositionally biased region" description="Basic and acidic residues" evidence="3">
    <location>
        <begin position="1"/>
        <end position="13"/>
    </location>
</feature>
<comment type="caution">
    <text evidence="5">The sequence shown here is derived from an EMBL/GenBank/DDBJ whole genome shotgun (WGS) entry which is preliminary data.</text>
</comment>
<evidence type="ECO:0000256" key="2">
    <source>
        <dbReference type="ARBA" id="ARBA00023013"/>
    </source>
</evidence>